<dbReference type="Proteomes" id="UP001217089">
    <property type="component" value="Unassembled WGS sequence"/>
</dbReference>
<dbReference type="Pfam" id="PF00916">
    <property type="entry name" value="Sulfate_transp"/>
    <property type="match status" value="2"/>
</dbReference>
<name>A0ABQ9EG50_TEGGR</name>
<keyword evidence="4 5" id="KW-0472">Membrane</keyword>
<feature type="domain" description="SLC26A/SulP transporter" evidence="6">
    <location>
        <begin position="10"/>
        <end position="123"/>
    </location>
</feature>
<keyword evidence="8" id="KW-1185">Reference proteome</keyword>
<evidence type="ECO:0000256" key="2">
    <source>
        <dbReference type="ARBA" id="ARBA00022692"/>
    </source>
</evidence>
<evidence type="ECO:0000256" key="4">
    <source>
        <dbReference type="ARBA" id="ARBA00023136"/>
    </source>
</evidence>
<evidence type="ECO:0000259" key="6">
    <source>
        <dbReference type="Pfam" id="PF00916"/>
    </source>
</evidence>
<feature type="transmembrane region" description="Helical" evidence="5">
    <location>
        <begin position="76"/>
        <end position="97"/>
    </location>
</feature>
<gene>
    <name evidence="7" type="ORF">KUTeg_021220</name>
</gene>
<feature type="transmembrane region" description="Helical" evidence="5">
    <location>
        <begin position="48"/>
        <end position="70"/>
    </location>
</feature>
<evidence type="ECO:0000256" key="3">
    <source>
        <dbReference type="ARBA" id="ARBA00022989"/>
    </source>
</evidence>
<dbReference type="InterPro" id="IPR011547">
    <property type="entry name" value="SLC26A/SulP_dom"/>
</dbReference>
<feature type="transmembrane region" description="Helical" evidence="5">
    <location>
        <begin position="6"/>
        <end position="27"/>
    </location>
</feature>
<evidence type="ECO:0000256" key="1">
    <source>
        <dbReference type="ARBA" id="ARBA00004141"/>
    </source>
</evidence>
<feature type="domain" description="SLC26A/SulP transporter" evidence="6">
    <location>
        <begin position="132"/>
        <end position="171"/>
    </location>
</feature>
<dbReference type="EMBL" id="JARBDR010000918">
    <property type="protein sequence ID" value="KAJ8302233.1"/>
    <property type="molecule type" value="Genomic_DNA"/>
</dbReference>
<organism evidence="7 8">
    <name type="scientific">Tegillarca granosa</name>
    <name type="common">Malaysian cockle</name>
    <name type="synonym">Anadara granosa</name>
    <dbReference type="NCBI Taxonomy" id="220873"/>
    <lineage>
        <taxon>Eukaryota</taxon>
        <taxon>Metazoa</taxon>
        <taxon>Spiralia</taxon>
        <taxon>Lophotrochozoa</taxon>
        <taxon>Mollusca</taxon>
        <taxon>Bivalvia</taxon>
        <taxon>Autobranchia</taxon>
        <taxon>Pteriomorphia</taxon>
        <taxon>Arcoida</taxon>
        <taxon>Arcoidea</taxon>
        <taxon>Arcidae</taxon>
        <taxon>Tegillarca</taxon>
    </lineage>
</organism>
<reference evidence="7 8" key="1">
    <citation type="submission" date="2022-12" db="EMBL/GenBank/DDBJ databases">
        <title>Chromosome-level genome of Tegillarca granosa.</title>
        <authorList>
            <person name="Kim J."/>
        </authorList>
    </citation>
    <scope>NUCLEOTIDE SEQUENCE [LARGE SCALE GENOMIC DNA]</scope>
    <source>
        <strain evidence="7">Teg-2019</strain>
        <tissue evidence="7">Adductor muscle</tissue>
    </source>
</reference>
<comment type="caution">
    <text evidence="7">The sequence shown here is derived from an EMBL/GenBank/DDBJ whole genome shotgun (WGS) entry which is preliminary data.</text>
</comment>
<dbReference type="PANTHER" id="PTHR11814">
    <property type="entry name" value="SULFATE TRANSPORTER"/>
    <property type="match status" value="1"/>
</dbReference>
<proteinExistence type="predicted"/>
<dbReference type="InterPro" id="IPR001902">
    <property type="entry name" value="SLC26A/SulP_fam"/>
</dbReference>
<keyword evidence="2 5" id="KW-0812">Transmembrane</keyword>
<comment type="subcellular location">
    <subcellularLocation>
        <location evidence="1">Membrane</location>
        <topology evidence="1">Multi-pass membrane protein</topology>
    </subcellularLocation>
</comment>
<evidence type="ECO:0000256" key="5">
    <source>
        <dbReference type="SAM" id="Phobius"/>
    </source>
</evidence>
<accession>A0ABQ9EG50</accession>
<sequence length="171" mass="18534">MNCNILGFLIIILIFGCFRLGFLALFLSDPFISGFTTGAAIHVFSSQIKYLFGVPVSFYTGPFKLIYFYIEFFSRLRLVNPVTITASVTCIFVLILVKEGINSNPSCKDNLPVPVPIELIVVSNVIILPSANELVANGMCNLIGPLFGSFCCSASLSRSLVQSSAGGFTQL</sequence>
<evidence type="ECO:0000313" key="8">
    <source>
        <dbReference type="Proteomes" id="UP001217089"/>
    </source>
</evidence>
<protein>
    <recommendedName>
        <fullName evidence="6">SLC26A/SulP transporter domain-containing protein</fullName>
    </recommendedName>
</protein>
<keyword evidence="3 5" id="KW-1133">Transmembrane helix</keyword>
<evidence type="ECO:0000313" key="7">
    <source>
        <dbReference type="EMBL" id="KAJ8302233.1"/>
    </source>
</evidence>